<dbReference type="VEuPathDB" id="FungiDB:A1O9_10579"/>
<dbReference type="InterPro" id="IPR010730">
    <property type="entry name" value="HET"/>
</dbReference>
<dbReference type="STRING" id="1182545.A0A072P0E0"/>
<reference evidence="3 4" key="1">
    <citation type="submission" date="2013-03" db="EMBL/GenBank/DDBJ databases">
        <title>The Genome Sequence of Exophiala aquamarina CBS 119918.</title>
        <authorList>
            <consortium name="The Broad Institute Genomics Platform"/>
            <person name="Cuomo C."/>
            <person name="de Hoog S."/>
            <person name="Gorbushina A."/>
            <person name="Walker B."/>
            <person name="Young S.K."/>
            <person name="Zeng Q."/>
            <person name="Gargeya S."/>
            <person name="Fitzgerald M."/>
            <person name="Haas B."/>
            <person name="Abouelleil A."/>
            <person name="Allen A.W."/>
            <person name="Alvarado L."/>
            <person name="Arachchi H.M."/>
            <person name="Berlin A.M."/>
            <person name="Chapman S.B."/>
            <person name="Gainer-Dewar J."/>
            <person name="Goldberg J."/>
            <person name="Griggs A."/>
            <person name="Gujja S."/>
            <person name="Hansen M."/>
            <person name="Howarth C."/>
            <person name="Imamovic A."/>
            <person name="Ireland A."/>
            <person name="Larimer J."/>
            <person name="McCowan C."/>
            <person name="Murphy C."/>
            <person name="Pearson M."/>
            <person name="Poon T.W."/>
            <person name="Priest M."/>
            <person name="Roberts A."/>
            <person name="Saif S."/>
            <person name="Shea T."/>
            <person name="Sisk P."/>
            <person name="Sykes S."/>
            <person name="Wortman J."/>
            <person name="Nusbaum C."/>
            <person name="Birren B."/>
        </authorList>
    </citation>
    <scope>NUCLEOTIDE SEQUENCE [LARGE SCALE GENOMIC DNA]</scope>
    <source>
        <strain evidence="3 4">CBS 119918</strain>
    </source>
</reference>
<evidence type="ECO:0000313" key="3">
    <source>
        <dbReference type="EMBL" id="KEF53604.1"/>
    </source>
</evidence>
<proteinExistence type="predicted"/>
<evidence type="ECO:0000313" key="4">
    <source>
        <dbReference type="Proteomes" id="UP000027920"/>
    </source>
</evidence>
<feature type="domain" description="DUF8212" evidence="2">
    <location>
        <begin position="227"/>
        <end position="326"/>
    </location>
</feature>
<dbReference type="EMBL" id="AMGV01000013">
    <property type="protein sequence ID" value="KEF53604.1"/>
    <property type="molecule type" value="Genomic_DNA"/>
</dbReference>
<keyword evidence="4" id="KW-1185">Reference proteome</keyword>
<dbReference type="PANTHER" id="PTHR10622:SF10">
    <property type="entry name" value="HET DOMAIN-CONTAINING PROTEIN"/>
    <property type="match status" value="1"/>
</dbReference>
<protein>
    <submittedName>
        <fullName evidence="3">Uncharacterized protein</fullName>
    </submittedName>
</protein>
<gene>
    <name evidence="3" type="ORF">A1O9_10579</name>
</gene>
<dbReference type="HOGENOM" id="CLU_000288_138_13_1"/>
<evidence type="ECO:0000259" key="2">
    <source>
        <dbReference type="Pfam" id="PF26640"/>
    </source>
</evidence>
<dbReference type="RefSeq" id="XP_013256194.1">
    <property type="nucleotide sequence ID" value="XM_013400740.1"/>
</dbReference>
<dbReference type="AlphaFoldDB" id="A0A072P0E0"/>
<organism evidence="3 4">
    <name type="scientific">Exophiala aquamarina CBS 119918</name>
    <dbReference type="NCBI Taxonomy" id="1182545"/>
    <lineage>
        <taxon>Eukaryota</taxon>
        <taxon>Fungi</taxon>
        <taxon>Dikarya</taxon>
        <taxon>Ascomycota</taxon>
        <taxon>Pezizomycotina</taxon>
        <taxon>Eurotiomycetes</taxon>
        <taxon>Chaetothyriomycetidae</taxon>
        <taxon>Chaetothyriales</taxon>
        <taxon>Herpotrichiellaceae</taxon>
        <taxon>Exophiala</taxon>
    </lineage>
</organism>
<dbReference type="Proteomes" id="UP000027920">
    <property type="component" value="Unassembled WGS sequence"/>
</dbReference>
<sequence>MHLINVNTLKLEEFADGINAPSYAILSHRWEDEEVSYKDLRRGRASQCKGYRKIQMCCKQAHEARLQYAWVDTCCIDKRSSSELSEAINSMFRWYQNATVCYAYLSDVNAPAAADPSVRMPPSAIGKSLWFTRGWTLQELIAPRELEFYDANWTCLGTRGYLQDAIAQATRIPVPILTGKDKPNKYPVAQRMSWAARRKTTRVEDVAYCLLGIFGVNMPLLYGEGERAFTRLQEEIIKRSDDETIFAWPGICSPGHCTPGRCSGVTDLEIATALEDATGCLLAKSPLLFAGCGGVVRTIQGSTPYDSHDYTFTNVGLSIRMPLVPWTLDTYLGFLNCYLYSTNKSKPEHVVCAIRLRKCKRGLRNTQFVRVDTVSGCISSADFGTFKAARWKDIIIRDFQDRSTPILGQLNSNFLYGFHLTVSAVLDLAPIVHRYPISENKNSTVEIPMGKSGTIAVIELQDSQSSELRTLVKLGFDFNFSAVIQVQIKHEPISDAGLIDVMKSDWIEQFDSRRQLSIRSRTHSSDLSDCSFTQTKEHEDEALHSHEPGIWTFLVADASVEITNRILELNARIVVSQVASEWTLALQAMDPRIPAFRRPPADDLPSPGA</sequence>
<name>A0A072P0E0_9EURO</name>
<dbReference type="Pfam" id="PF06985">
    <property type="entry name" value="HET"/>
    <property type="match status" value="1"/>
</dbReference>
<dbReference type="Pfam" id="PF26640">
    <property type="entry name" value="DUF8212"/>
    <property type="match status" value="1"/>
</dbReference>
<feature type="domain" description="Heterokaryon incompatibility" evidence="1">
    <location>
        <begin position="23"/>
        <end position="113"/>
    </location>
</feature>
<accession>A0A072P0E0</accession>
<dbReference type="PANTHER" id="PTHR10622">
    <property type="entry name" value="HET DOMAIN-CONTAINING PROTEIN"/>
    <property type="match status" value="1"/>
</dbReference>
<evidence type="ECO:0000259" key="1">
    <source>
        <dbReference type="Pfam" id="PF06985"/>
    </source>
</evidence>
<dbReference type="OrthoDB" id="674604at2759"/>
<comment type="caution">
    <text evidence="3">The sequence shown here is derived from an EMBL/GenBank/DDBJ whole genome shotgun (WGS) entry which is preliminary data.</text>
</comment>
<dbReference type="GeneID" id="25285483"/>
<dbReference type="InterPro" id="IPR058525">
    <property type="entry name" value="DUF8212"/>
</dbReference>